<evidence type="ECO:0000256" key="1">
    <source>
        <dbReference type="SAM" id="Phobius"/>
    </source>
</evidence>
<gene>
    <name evidence="2" type="ORF">SAMN04488028_104305</name>
</gene>
<dbReference type="EMBL" id="FRAA01000004">
    <property type="protein sequence ID" value="SHK36404.1"/>
    <property type="molecule type" value="Genomic_DNA"/>
</dbReference>
<feature type="transmembrane region" description="Helical" evidence="1">
    <location>
        <begin position="203"/>
        <end position="222"/>
    </location>
</feature>
<name>A0A1M6RVF5_REIAG</name>
<protein>
    <submittedName>
        <fullName evidence="2">Uncharacterized protein</fullName>
    </submittedName>
</protein>
<feature type="transmembrane region" description="Helical" evidence="1">
    <location>
        <begin position="234"/>
        <end position="253"/>
    </location>
</feature>
<dbReference type="RefSeq" id="WP_073122899.1">
    <property type="nucleotide sequence ID" value="NZ_FRAA01000004.1"/>
</dbReference>
<dbReference type="STRING" id="156994.SAMN04488028_104305"/>
<keyword evidence="3" id="KW-1185">Reference proteome</keyword>
<dbReference type="AlphaFoldDB" id="A0A1M6RVF5"/>
<reference evidence="3" key="1">
    <citation type="submission" date="2016-11" db="EMBL/GenBank/DDBJ databases">
        <authorList>
            <person name="Varghese N."/>
            <person name="Submissions S."/>
        </authorList>
    </citation>
    <scope>NUCLEOTIDE SEQUENCE [LARGE SCALE GENOMIC DNA]</scope>
    <source>
        <strain evidence="3">DSM 26134</strain>
    </source>
</reference>
<organism evidence="2 3">
    <name type="scientific">Reichenbachiella agariperforans</name>
    <dbReference type="NCBI Taxonomy" id="156994"/>
    <lineage>
        <taxon>Bacteria</taxon>
        <taxon>Pseudomonadati</taxon>
        <taxon>Bacteroidota</taxon>
        <taxon>Cytophagia</taxon>
        <taxon>Cytophagales</taxon>
        <taxon>Reichenbachiellaceae</taxon>
        <taxon>Reichenbachiella</taxon>
    </lineage>
</organism>
<evidence type="ECO:0000313" key="2">
    <source>
        <dbReference type="EMBL" id="SHK36404.1"/>
    </source>
</evidence>
<proteinExistence type="predicted"/>
<evidence type="ECO:0000313" key="3">
    <source>
        <dbReference type="Proteomes" id="UP000184474"/>
    </source>
</evidence>
<accession>A0A1M6RVF5</accession>
<keyword evidence="1" id="KW-0472">Membrane</keyword>
<keyword evidence="1" id="KW-0812">Transmembrane</keyword>
<keyword evidence="1" id="KW-1133">Transmembrane helix</keyword>
<feature type="transmembrane region" description="Helical" evidence="1">
    <location>
        <begin position="20"/>
        <end position="40"/>
    </location>
</feature>
<dbReference type="Proteomes" id="UP000184474">
    <property type="component" value="Unassembled WGS sequence"/>
</dbReference>
<sequence length="262" mass="30360">MQEKTMILDSKLFNKIYTFLKHPLVTLGLGLSIPLAIGFFNTDKQEPSYYFSTPQLLAESNEFEDKLKILWEEEPVTNVHYVDLTIWNNGAKYIDPTDFIKSAPIVVYNDGEVKILAIQKTNISRSEIKFGSTIEDSLRTSIEIFPLNDETLEQNDGFTYHILYSNSTAGPWKLDARIKGMPEGFKYLDLAFNEKGDSKMTLIILWSTFFFLMLSRIIVLAIAKKTIVFRSKELVFFLVLLVCTTYMTIEYYFNSVHLLWYK</sequence>